<dbReference type="EMBL" id="DRGL01000013">
    <property type="protein sequence ID" value="HEA19647.1"/>
    <property type="molecule type" value="Genomic_DNA"/>
</dbReference>
<accession>A0A831QMJ7</accession>
<sequence>MKSKFNITEAKLKDLYLDKGLTRKETAKYFGCCDAYLKVFIRKWKLFKKVYVLPLKLDRDWLYRKAVIENMTGKEIADILGCRNTAINDHLRKHNIPVKKAGGQYLGLDVDEIRRLYEVEELTTSEICEKLKISAGALSVFMNKHGIKARYYSRQEGRLYKLVTEVFPRAIYNKRMKVCGKVRCPDILIKKHKIIIEYDGLAWHQLPEDKQRDFEFISEGYKIIHYQEYIPTLDELKTDLERIINSKSKLSGYVYKQKGKDITFLIDMSSSYRALAKTLKTTHRSFFDYVPDRKESA</sequence>
<dbReference type="Gene3D" id="3.40.960.10">
    <property type="entry name" value="VSR Endonuclease"/>
    <property type="match status" value="1"/>
</dbReference>
<dbReference type="Proteomes" id="UP000886191">
    <property type="component" value="Unassembled WGS sequence"/>
</dbReference>
<dbReference type="AlphaFoldDB" id="A0A831QMJ7"/>
<organism evidence="1">
    <name type="scientific">Pricia antarctica</name>
    <dbReference type="NCBI Taxonomy" id="641691"/>
    <lineage>
        <taxon>Bacteria</taxon>
        <taxon>Pseudomonadati</taxon>
        <taxon>Bacteroidota</taxon>
        <taxon>Flavobacteriia</taxon>
        <taxon>Flavobacteriales</taxon>
        <taxon>Flavobacteriaceae</taxon>
        <taxon>Pricia</taxon>
    </lineage>
</organism>
<reference evidence="1" key="1">
    <citation type="journal article" date="2020" name="mSystems">
        <title>Genome- and Community-Level Interaction Insights into Carbon Utilization and Element Cycling Functions of Hydrothermarchaeota in Hydrothermal Sediment.</title>
        <authorList>
            <person name="Zhou Z."/>
            <person name="Liu Y."/>
            <person name="Xu W."/>
            <person name="Pan J."/>
            <person name="Luo Z.H."/>
            <person name="Li M."/>
        </authorList>
    </citation>
    <scope>NUCLEOTIDE SEQUENCE [LARGE SCALE GENOMIC DNA]</scope>
    <source>
        <strain evidence="1">HyVt-345</strain>
    </source>
</reference>
<protein>
    <recommendedName>
        <fullName evidence="2">Very-short-patch-repair endonuclease</fullName>
    </recommendedName>
</protein>
<evidence type="ECO:0008006" key="2">
    <source>
        <dbReference type="Google" id="ProtNLM"/>
    </source>
</evidence>
<proteinExistence type="predicted"/>
<gene>
    <name evidence="1" type="ORF">ENH87_01865</name>
</gene>
<evidence type="ECO:0000313" key="1">
    <source>
        <dbReference type="EMBL" id="HEA19647.1"/>
    </source>
</evidence>
<comment type="caution">
    <text evidence="1">The sequence shown here is derived from an EMBL/GenBank/DDBJ whole genome shotgun (WGS) entry which is preliminary data.</text>
</comment>
<name>A0A831QMJ7_9FLAO</name>